<evidence type="ECO:0000313" key="4">
    <source>
        <dbReference type="EMBL" id="KAK4082539.1"/>
    </source>
</evidence>
<feature type="signal peptide" evidence="2">
    <location>
        <begin position="1"/>
        <end position="31"/>
    </location>
</feature>
<feature type="domain" description="SCP" evidence="3">
    <location>
        <begin position="871"/>
        <end position="1023"/>
    </location>
</feature>
<name>A0ABR0BKC3_PURLI</name>
<dbReference type="PRINTS" id="PR00837">
    <property type="entry name" value="V5TPXLIKE"/>
</dbReference>
<evidence type="ECO:0000256" key="2">
    <source>
        <dbReference type="SAM" id="SignalP"/>
    </source>
</evidence>
<dbReference type="InterPro" id="IPR001283">
    <property type="entry name" value="CRISP-related"/>
</dbReference>
<dbReference type="EMBL" id="JAWRVI010000064">
    <property type="protein sequence ID" value="KAK4082539.1"/>
    <property type="molecule type" value="Genomic_DNA"/>
</dbReference>
<organism evidence="4 5">
    <name type="scientific">Purpureocillium lilacinum</name>
    <name type="common">Paecilomyces lilacinus</name>
    <dbReference type="NCBI Taxonomy" id="33203"/>
    <lineage>
        <taxon>Eukaryota</taxon>
        <taxon>Fungi</taxon>
        <taxon>Dikarya</taxon>
        <taxon>Ascomycota</taxon>
        <taxon>Pezizomycotina</taxon>
        <taxon>Sordariomycetes</taxon>
        <taxon>Hypocreomycetidae</taxon>
        <taxon>Hypocreales</taxon>
        <taxon>Ophiocordycipitaceae</taxon>
        <taxon>Purpureocillium</taxon>
    </lineage>
</organism>
<sequence length="1042" mass="111266">MEGACPSYPNFRHTLLYFILLSLAIDGPLRAQQDGFGHLVQSPGQKPRKHPGADLRAWQCLFPAVDVLDLPWVAIVPSHHCSVTAGRQWECPHMPAPLPPVADAGVVGKRRAPPLVASIQALHSRLNRIEVGADAGNRLTTATATWHPVAASLGLGNNLCRQAIGIWHCDVCPYEHYTQLRIHAALARADASGAKRSALLCTIFDPSVFDCCTTAMWQLPPFEPRGGLFIPSLGWARQWEQAHLFTVADRVRAMMRRIAGLARRRTTRRLAGDGAVAWGEWVRGQSPWTTAGGCRSAVPPMSPVHLATHGRRAPGANADNGGDLQALAWELGGGPGAMCGSMDARAGFQAGAAMPGAVPGLSRLLACSSELFLARSLPSSTSPSFIIPLVFAHAPPLRIPGGYSCPFLCTPNFQHGRVVCCSSLSGLTPPPLLKRSNRRACPSLTDYQTACSRPFSTLLPPLTLLHLSSIGVGLFRLISPFFTSSLLLRVLDGTVSGRLPHRQVAATHRSSRGSCLAKPSFLSFLSNTNFLPPAPLDFPSSKPRNIQFGPPRLEPSSSNNLPVSSAVPAGPDPKTVAPPSLVLPLESSSSCRSQISKRWVTLLDFIPVATCKSAPSVWSGGVGDDLTPEPHPAQRAFHREQAPALEQSDPATHPATTETMGLRIVVQTALACRVSPSIVPIPQGPSLHSNRIPVPENVGHGFIAWTLTHFAFTATLTAHLRRHPSSLPIQDDIQAPQACLVQSSSSKMKSSLFLAAASAMLATASPLGKRAMHTDWVYEVVTVTVTAGPQAAAVPTGVFVEHKHTPKPKPTPTYVPPPPPPVSKPQTTTQAPPPPPPQTTTSVAPKQPAPEPKPTTSAAPAPAPAPPSDGSYESTMLYRHNIHRSNHSAGDLTWDSTLAQYAENTAKTCVFEHDMNQGSGGYGQNLASWGTSGALTDDSRIKAAAGGVSNQWYNSEMLNWQFYGLDNPPSSSSLYDWGHFTQVVWKDVTKVGCATVKCASGTVLSMNSWYTVCNYNPPGNYGGQYGKNVLKPLGHSISSVSM</sequence>
<feature type="compositionally biased region" description="Pro residues" evidence="1">
    <location>
        <begin position="808"/>
        <end position="823"/>
    </location>
</feature>
<evidence type="ECO:0000313" key="5">
    <source>
        <dbReference type="Proteomes" id="UP001287286"/>
    </source>
</evidence>
<gene>
    <name evidence="4" type="ORF">Purlil1_11197</name>
</gene>
<evidence type="ECO:0000259" key="3">
    <source>
        <dbReference type="SMART" id="SM00198"/>
    </source>
</evidence>
<dbReference type="Pfam" id="PF00188">
    <property type="entry name" value="CAP"/>
    <property type="match status" value="1"/>
</dbReference>
<dbReference type="Proteomes" id="UP001287286">
    <property type="component" value="Unassembled WGS sequence"/>
</dbReference>
<comment type="caution">
    <text evidence="4">The sequence shown here is derived from an EMBL/GenBank/DDBJ whole genome shotgun (WGS) entry which is preliminary data.</text>
</comment>
<dbReference type="Gene3D" id="3.40.33.10">
    <property type="entry name" value="CAP"/>
    <property type="match status" value="1"/>
</dbReference>
<feature type="region of interest" description="Disordered" evidence="1">
    <location>
        <begin position="801"/>
        <end position="873"/>
    </location>
</feature>
<keyword evidence="5" id="KW-1185">Reference proteome</keyword>
<dbReference type="InterPro" id="IPR035940">
    <property type="entry name" value="CAP_sf"/>
</dbReference>
<protein>
    <recommendedName>
        <fullName evidence="3">SCP domain-containing protein</fullName>
    </recommendedName>
</protein>
<dbReference type="SUPFAM" id="SSF55797">
    <property type="entry name" value="PR-1-like"/>
    <property type="match status" value="1"/>
</dbReference>
<reference evidence="4 5" key="1">
    <citation type="journal article" date="2024" name="Microbiol. Resour. Announc.">
        <title>Genome annotations for the ascomycete fungi Trichoderma harzianum, Trichoderma aggressivum, and Purpureocillium lilacinum.</title>
        <authorList>
            <person name="Beijen E.P.W."/>
            <person name="Ohm R.A."/>
        </authorList>
    </citation>
    <scope>NUCLEOTIDE SEQUENCE [LARGE SCALE GENOMIC DNA]</scope>
    <source>
        <strain evidence="4 5">CBS 150709</strain>
    </source>
</reference>
<dbReference type="SMART" id="SM00198">
    <property type="entry name" value="SCP"/>
    <property type="match status" value="1"/>
</dbReference>
<keyword evidence="2" id="KW-0732">Signal</keyword>
<dbReference type="CDD" id="cd05380">
    <property type="entry name" value="CAP_euk"/>
    <property type="match status" value="1"/>
</dbReference>
<proteinExistence type="predicted"/>
<dbReference type="PANTHER" id="PTHR10334">
    <property type="entry name" value="CYSTEINE-RICH SECRETORY PROTEIN-RELATED"/>
    <property type="match status" value="1"/>
</dbReference>
<feature type="region of interest" description="Disordered" evidence="1">
    <location>
        <begin position="541"/>
        <end position="573"/>
    </location>
</feature>
<evidence type="ECO:0000256" key="1">
    <source>
        <dbReference type="SAM" id="MobiDB-lite"/>
    </source>
</evidence>
<feature type="chain" id="PRO_5045601366" description="SCP domain-containing protein" evidence="2">
    <location>
        <begin position="32"/>
        <end position="1042"/>
    </location>
</feature>
<dbReference type="InterPro" id="IPR014044">
    <property type="entry name" value="CAP_dom"/>
</dbReference>
<accession>A0ABR0BKC3</accession>